<dbReference type="PANTHER" id="PTHR14540:SF2">
    <property type="entry name" value="INTEGRATOR COMPLEX SUBUNIT 15"/>
    <property type="match status" value="1"/>
</dbReference>
<dbReference type="FunCoup" id="A0A1V9XJZ3">
    <property type="interactions" value="1005"/>
</dbReference>
<reference evidence="1 2" key="1">
    <citation type="journal article" date="2017" name="Gigascience">
        <title>Draft genome of the honey bee ectoparasitic mite, Tropilaelaps mercedesae, is shaped by the parasitic life history.</title>
        <authorList>
            <person name="Dong X."/>
            <person name="Armstrong S.D."/>
            <person name="Xia D."/>
            <person name="Makepeace B.L."/>
            <person name="Darby A.C."/>
            <person name="Kadowaki T."/>
        </authorList>
    </citation>
    <scope>NUCLEOTIDE SEQUENCE [LARGE SCALE GENOMIC DNA]</scope>
    <source>
        <strain evidence="1">Wuxi-XJTLU</strain>
    </source>
</reference>
<comment type="caution">
    <text evidence="1">The sequence shown here is derived from an EMBL/GenBank/DDBJ whole genome shotgun (WGS) entry which is preliminary data.</text>
</comment>
<evidence type="ECO:0000313" key="1">
    <source>
        <dbReference type="EMBL" id="OQR73837.1"/>
    </source>
</evidence>
<sequence>MSDPSLASIAGPVGVQLVNTSPTFGATLVTVTTFLHPTSLPPRSLLYLLSAWLDVNLFLAFVPLESVMPTAHTFVPGLVAWTTVAGSIPEPLADNDVNSSIACRLDTENEFDAILVNRLHLALLKIILKAPPGTLQVGYLRRADHLVKLAHSLETRLGTGTATNERLSNATTWRIERFVQIVQAALSSRCVHGSLRGLRTALSRLPPTQLTGIVLETNKSLLT</sequence>
<dbReference type="PANTHER" id="PTHR14540">
    <property type="entry name" value="INTEGRATOR COMPLEX SUBUNIT 15"/>
    <property type="match status" value="1"/>
</dbReference>
<dbReference type="EMBL" id="MNPL01009181">
    <property type="protein sequence ID" value="OQR73837.1"/>
    <property type="molecule type" value="Genomic_DNA"/>
</dbReference>
<dbReference type="Pfam" id="PF14964">
    <property type="entry name" value="INTS15"/>
    <property type="match status" value="1"/>
</dbReference>
<protein>
    <submittedName>
        <fullName evidence="1">Uncharacterized protein</fullName>
    </submittedName>
</protein>
<name>A0A1V9XJZ3_9ACAR</name>
<gene>
    <name evidence="1" type="ORF">BIW11_09485</name>
</gene>
<keyword evidence="2" id="KW-1185">Reference proteome</keyword>
<dbReference type="InParanoid" id="A0A1V9XJZ3"/>
<accession>A0A1V9XJZ3</accession>
<organism evidence="1 2">
    <name type="scientific">Tropilaelaps mercedesae</name>
    <dbReference type="NCBI Taxonomy" id="418985"/>
    <lineage>
        <taxon>Eukaryota</taxon>
        <taxon>Metazoa</taxon>
        <taxon>Ecdysozoa</taxon>
        <taxon>Arthropoda</taxon>
        <taxon>Chelicerata</taxon>
        <taxon>Arachnida</taxon>
        <taxon>Acari</taxon>
        <taxon>Parasitiformes</taxon>
        <taxon>Mesostigmata</taxon>
        <taxon>Gamasina</taxon>
        <taxon>Dermanyssoidea</taxon>
        <taxon>Laelapidae</taxon>
        <taxon>Tropilaelaps</taxon>
    </lineage>
</organism>
<dbReference type="InterPro" id="IPR027844">
    <property type="entry name" value="INTS15"/>
</dbReference>
<dbReference type="Proteomes" id="UP000192247">
    <property type="component" value="Unassembled WGS sequence"/>
</dbReference>
<dbReference type="OrthoDB" id="5861309at2759"/>
<dbReference type="AlphaFoldDB" id="A0A1V9XJZ3"/>
<proteinExistence type="predicted"/>
<evidence type="ECO:0000313" key="2">
    <source>
        <dbReference type="Proteomes" id="UP000192247"/>
    </source>
</evidence>